<evidence type="ECO:0008006" key="4">
    <source>
        <dbReference type="Google" id="ProtNLM"/>
    </source>
</evidence>
<keyword evidence="1" id="KW-0812">Transmembrane</keyword>
<organism evidence="2 3">
    <name type="scientific">Candidatus Azambacteria bacterium RIFCSPLOWO2_01_FULL_46_25</name>
    <dbReference type="NCBI Taxonomy" id="1797298"/>
    <lineage>
        <taxon>Bacteria</taxon>
        <taxon>Candidatus Azamiibacteriota</taxon>
    </lineage>
</organism>
<name>A0A1F5BUW5_9BACT</name>
<reference evidence="2 3" key="1">
    <citation type="journal article" date="2016" name="Nat. Commun.">
        <title>Thousands of microbial genomes shed light on interconnected biogeochemical processes in an aquifer system.</title>
        <authorList>
            <person name="Anantharaman K."/>
            <person name="Brown C.T."/>
            <person name="Hug L.A."/>
            <person name="Sharon I."/>
            <person name="Castelle C.J."/>
            <person name="Probst A.J."/>
            <person name="Thomas B.C."/>
            <person name="Singh A."/>
            <person name="Wilkins M.J."/>
            <person name="Karaoz U."/>
            <person name="Brodie E.L."/>
            <person name="Williams K.H."/>
            <person name="Hubbard S.S."/>
            <person name="Banfield J.F."/>
        </authorList>
    </citation>
    <scope>NUCLEOTIDE SEQUENCE [LARGE SCALE GENOMIC DNA]</scope>
</reference>
<gene>
    <name evidence="2" type="ORF">A2988_02620</name>
</gene>
<accession>A0A1F5BUW5</accession>
<evidence type="ECO:0000313" key="3">
    <source>
        <dbReference type="Proteomes" id="UP000176650"/>
    </source>
</evidence>
<protein>
    <recommendedName>
        <fullName evidence="4">Cohesin domain-containing protein</fullName>
    </recommendedName>
</protein>
<feature type="transmembrane region" description="Helical" evidence="1">
    <location>
        <begin position="292"/>
        <end position="311"/>
    </location>
</feature>
<keyword evidence="1" id="KW-0472">Membrane</keyword>
<dbReference type="EMBL" id="MEYS01000001">
    <property type="protein sequence ID" value="OGD34397.1"/>
    <property type="molecule type" value="Genomic_DNA"/>
</dbReference>
<evidence type="ECO:0000313" key="2">
    <source>
        <dbReference type="EMBL" id="OGD34397.1"/>
    </source>
</evidence>
<evidence type="ECO:0000256" key="1">
    <source>
        <dbReference type="SAM" id="Phobius"/>
    </source>
</evidence>
<dbReference type="STRING" id="1797298.A2988_02620"/>
<comment type="caution">
    <text evidence="2">The sequence shown here is derived from an EMBL/GenBank/DDBJ whole genome shotgun (WGS) entry which is preliminary data.</text>
</comment>
<dbReference type="AlphaFoldDB" id="A0A1F5BUW5"/>
<dbReference type="Proteomes" id="UP000176650">
    <property type="component" value="Unassembled WGS sequence"/>
</dbReference>
<keyword evidence="1" id="KW-1133">Transmembrane helix</keyword>
<proteinExistence type="predicted"/>
<sequence>MKHVFLLFFFSIVVGHAGDVRAAMLYLDIPQERYYEGDTFVAKIRLDNQGACMNAAEVNLRFPKDVVRAIDISRGESIFTLWVGEPVVRESDATISFSGGIPGGYCGRVAGDPGVSNILAKIVFMVPNLKEDHASESGMIRFLPGTKALLNDGLGTEASLTTQDREITVVASTTTPMNEWARELEKDAIPPEFFSLEVRQDASLFGNNYFIVFSTTDKQSGLDHYEVLEERMPRSQEGGGKATWKRIESPFMLADQHLKSLVRVKAVDKAGNERVAEYVPVMHGRTTPTSGLVAMIVLFIAAVFFAIHFIVRKKASS</sequence>